<dbReference type="EMBL" id="JBEUSY010000566">
    <property type="protein sequence ID" value="KAL1226466.1"/>
    <property type="molecule type" value="Genomic_DNA"/>
</dbReference>
<keyword evidence="1" id="KW-1133">Transmembrane helix</keyword>
<proteinExistence type="predicted"/>
<comment type="caution">
    <text evidence="2">The sequence shown here is derived from an EMBL/GenBank/DDBJ whole genome shotgun (WGS) entry which is preliminary data.</text>
</comment>
<organism evidence="2 3">
    <name type="scientific">Trichinella spiralis</name>
    <name type="common">Trichina worm</name>
    <dbReference type="NCBI Taxonomy" id="6334"/>
    <lineage>
        <taxon>Eukaryota</taxon>
        <taxon>Metazoa</taxon>
        <taxon>Ecdysozoa</taxon>
        <taxon>Nematoda</taxon>
        <taxon>Enoplea</taxon>
        <taxon>Dorylaimia</taxon>
        <taxon>Trichinellida</taxon>
        <taxon>Trichinellidae</taxon>
        <taxon>Trichinella</taxon>
    </lineage>
</organism>
<protein>
    <submittedName>
        <fullName evidence="2">PDF receptor</fullName>
    </submittedName>
</protein>
<reference evidence="2 3" key="1">
    <citation type="submission" date="2024-07" db="EMBL/GenBank/DDBJ databases">
        <title>Enhanced genomic and transcriptomic resources for Trichinella pseudospiralis and T. spiralis underpin the discovery of pronounced molecular differences between stages and species.</title>
        <authorList>
            <person name="Pasi K.K."/>
            <person name="La Rosa G."/>
            <person name="Gomez-Morales M.A."/>
            <person name="Tosini F."/>
            <person name="Sumanam S."/>
            <person name="Young N.D."/>
            <person name="Chang B.C."/>
            <person name="Robin G.B."/>
        </authorList>
    </citation>
    <scope>NUCLEOTIDE SEQUENCE [LARGE SCALE GENOMIC DNA]</scope>
    <source>
        <strain evidence="2">ISS534</strain>
    </source>
</reference>
<name>A0ABR3K381_TRISP</name>
<keyword evidence="2" id="KW-0675">Receptor</keyword>
<evidence type="ECO:0000256" key="1">
    <source>
        <dbReference type="SAM" id="Phobius"/>
    </source>
</evidence>
<sequence>MMIDLSIFHRCLTILSSLVGRQLEIQTDKHISIAFICRLLILRIVQAFENSNNQKRFIPAVGVSIFIIYCYWTHWETILSGYKNKSGLMAKKNIPNGVDPWKW</sequence>
<feature type="transmembrane region" description="Helical" evidence="1">
    <location>
        <begin position="57"/>
        <end position="75"/>
    </location>
</feature>
<evidence type="ECO:0000313" key="2">
    <source>
        <dbReference type="EMBL" id="KAL1226466.1"/>
    </source>
</evidence>
<evidence type="ECO:0000313" key="3">
    <source>
        <dbReference type="Proteomes" id="UP001558632"/>
    </source>
</evidence>
<keyword evidence="1" id="KW-0812">Transmembrane</keyword>
<gene>
    <name evidence="2" type="ORF">TSPI_08128</name>
</gene>
<keyword evidence="1" id="KW-0472">Membrane</keyword>
<accession>A0ABR3K381</accession>
<keyword evidence="3" id="KW-1185">Reference proteome</keyword>
<dbReference type="Proteomes" id="UP001558632">
    <property type="component" value="Unassembled WGS sequence"/>
</dbReference>